<dbReference type="PANTHER" id="PTHR43190">
    <property type="entry name" value="N-ACETYL-D-GLUCOSAMINE KINASE"/>
    <property type="match status" value="1"/>
</dbReference>
<accession>A0ABQ6K0I3</accession>
<dbReference type="PANTHER" id="PTHR43190:SF3">
    <property type="entry name" value="N-ACETYL-D-GLUCOSAMINE KINASE"/>
    <property type="match status" value="1"/>
</dbReference>
<evidence type="ECO:0000313" key="2">
    <source>
        <dbReference type="EMBL" id="GMA94122.1"/>
    </source>
</evidence>
<dbReference type="SUPFAM" id="SSF53067">
    <property type="entry name" value="Actin-like ATPase domain"/>
    <property type="match status" value="1"/>
</dbReference>
<name>A0ABQ6K0I3_9MICO</name>
<sequence>MAIVGVDIGQSGSRSVAIEAGASRHGQAGGYWSDAVASTLLAAVGAVAAVGAHEIGVGLSGYHRMGDDRARIVDALAAAGYRGTVVLADDAVTAHLGAFGGGAGAVIAAGTGAVVLYGDGRRAVSVDGLGHELGDRGSGYAIGRSALRDALLEEETGAAPGRESALLNAARRMLGEDLRRRVADAPPSVDEVASFARVVAETARSGDVCAVRILADAGAELARSATIALRRADAAAAEVCLIGASPPRARR</sequence>
<reference evidence="3" key="1">
    <citation type="journal article" date="2019" name="Int. J. Syst. Evol. Microbiol.">
        <title>The Global Catalogue of Microorganisms (GCM) 10K type strain sequencing project: providing services to taxonomists for standard genome sequencing and annotation.</title>
        <authorList>
            <consortium name="The Broad Institute Genomics Platform"/>
            <consortium name="The Broad Institute Genome Sequencing Center for Infectious Disease"/>
            <person name="Wu L."/>
            <person name="Ma J."/>
        </authorList>
    </citation>
    <scope>NUCLEOTIDE SEQUENCE [LARGE SCALE GENOMIC DNA]</scope>
    <source>
        <strain evidence="3">NBRC 108894</strain>
    </source>
</reference>
<keyword evidence="3" id="KW-1185">Reference proteome</keyword>
<feature type="domain" description="ATPase BadF/BadG/BcrA/BcrD type" evidence="1">
    <location>
        <begin position="53"/>
        <end position="243"/>
    </location>
</feature>
<evidence type="ECO:0000259" key="1">
    <source>
        <dbReference type="Pfam" id="PF01869"/>
    </source>
</evidence>
<organism evidence="2 3">
    <name type="scientific">Pseudolysinimonas kribbensis</name>
    <dbReference type="NCBI Taxonomy" id="433641"/>
    <lineage>
        <taxon>Bacteria</taxon>
        <taxon>Bacillati</taxon>
        <taxon>Actinomycetota</taxon>
        <taxon>Actinomycetes</taxon>
        <taxon>Micrococcales</taxon>
        <taxon>Microbacteriaceae</taxon>
        <taxon>Pseudolysinimonas</taxon>
    </lineage>
</organism>
<dbReference type="Pfam" id="PF01869">
    <property type="entry name" value="BcrAD_BadFG"/>
    <property type="match status" value="1"/>
</dbReference>
<dbReference type="InterPro" id="IPR043129">
    <property type="entry name" value="ATPase_NBD"/>
</dbReference>
<comment type="caution">
    <text evidence="2">The sequence shown here is derived from an EMBL/GenBank/DDBJ whole genome shotgun (WGS) entry which is preliminary data.</text>
</comment>
<dbReference type="Gene3D" id="3.30.420.40">
    <property type="match status" value="2"/>
</dbReference>
<protein>
    <recommendedName>
        <fullName evidence="1">ATPase BadF/BadG/BcrA/BcrD type domain-containing protein</fullName>
    </recommendedName>
</protein>
<gene>
    <name evidence="2" type="ORF">GCM10025881_09460</name>
</gene>
<dbReference type="Proteomes" id="UP001157034">
    <property type="component" value="Unassembled WGS sequence"/>
</dbReference>
<dbReference type="InterPro" id="IPR052519">
    <property type="entry name" value="Euk-type_GlcNAc_Kinase"/>
</dbReference>
<proteinExistence type="predicted"/>
<dbReference type="InterPro" id="IPR002731">
    <property type="entry name" value="ATPase_BadF"/>
</dbReference>
<evidence type="ECO:0000313" key="3">
    <source>
        <dbReference type="Proteomes" id="UP001157034"/>
    </source>
</evidence>
<dbReference type="EMBL" id="BSVB01000001">
    <property type="protein sequence ID" value="GMA94122.1"/>
    <property type="molecule type" value="Genomic_DNA"/>
</dbReference>
<dbReference type="RefSeq" id="WP_284253130.1">
    <property type="nucleotide sequence ID" value="NZ_BSVB01000001.1"/>
</dbReference>